<accession>A0ABM8PEV6</accession>
<reference evidence="1 2" key="1">
    <citation type="submission" date="2020-11" db="EMBL/GenBank/DDBJ databases">
        <authorList>
            <person name="Lassalle F."/>
        </authorList>
    </citation>
    <scope>NUCLEOTIDE SEQUENCE [LARGE SCALE GENOMIC DNA]</scope>
    <source>
        <strain evidence="1 2">AB21</strain>
    </source>
</reference>
<comment type="caution">
    <text evidence="1">The sequence shown here is derived from an EMBL/GenBank/DDBJ whole genome shotgun (WGS) entry which is preliminary data.</text>
</comment>
<evidence type="ECO:0008006" key="3">
    <source>
        <dbReference type="Google" id="ProtNLM"/>
    </source>
</evidence>
<sequence length="628" mass="69443">MNVAVKKGDAEQVQVDLKGLFETKGIACVLFIDDAFEPISNFEPTETEAAEIWAQIQEDDALLAEASAHGISSQDHVTADGVAAARNNADGKLQQVLGDSSYVIGHQSKLDRLKPVVDHLGQLGLEVRTAGRDEWEDRLEGVDIVFLDWFLGVDGRQEAIDRASSAARKIHASERKPLIVLISSDPSVKSNSQVFREASGLIAGLFDAMPKEWLADEYGIHLQMTALAELFQKGHVVQAFVDNIQKQTASAVLTFRETISQLTLSDYANLQHFALKKDGHPLGDYLMNLLSGLWSDALFRGDLKKSLLDLDHEDFTSLPAITAPTSAFARVYNSAVFDMHVGDFEPHPHDKAKGTADPDLHLSLGDLIVEEEAGKPKSVYIIMNPECDLAYSPKGTRKIAADQTILLLPGDLVAVDHADRTVRRSLPDTPFFVLDDEAKFRIHWKISALFSVEYKGFKEWLGAKKRRAAMRPLYILSLQQAVHAHLTRVGLPSPPPVYEELTATAKPLFGQKFLDGEVASQQGKYVMARDTDDDQVAFTSEFIVKIKELLVRGLAKYEISGVAKDQEYKAAIEASMKLPGEWAQLLKPFKLSKAGAKFFSDALIVCRENKAPTEQQLSRKNLVCVLLR</sequence>
<evidence type="ECO:0000313" key="1">
    <source>
        <dbReference type="EMBL" id="CAD7026051.1"/>
    </source>
</evidence>
<dbReference type="Proteomes" id="UP000601041">
    <property type="component" value="Unassembled WGS sequence"/>
</dbReference>
<protein>
    <recommendedName>
        <fullName evidence="3">Response receiver domain-containing protein</fullName>
    </recommendedName>
</protein>
<organism evidence="1 2">
    <name type="scientific">Pseudorhizobium halotolerans</name>
    <dbReference type="NCBI Taxonomy" id="1233081"/>
    <lineage>
        <taxon>Bacteria</taxon>
        <taxon>Pseudomonadati</taxon>
        <taxon>Pseudomonadota</taxon>
        <taxon>Alphaproteobacteria</taxon>
        <taxon>Hyphomicrobiales</taxon>
        <taxon>Rhizobiaceae</taxon>
        <taxon>Rhizobium/Agrobacterium group</taxon>
        <taxon>Pseudorhizobium</taxon>
    </lineage>
</organism>
<name>A0ABM8PEV6_9HYPH</name>
<dbReference type="EMBL" id="CABFWE030000002">
    <property type="protein sequence ID" value="CAD7026051.1"/>
    <property type="molecule type" value="Genomic_DNA"/>
</dbReference>
<dbReference type="RefSeq" id="WP_142586805.1">
    <property type="nucleotide sequence ID" value="NZ_CABFWE030000002.1"/>
</dbReference>
<evidence type="ECO:0000313" key="2">
    <source>
        <dbReference type="Proteomes" id="UP000601041"/>
    </source>
</evidence>
<proteinExistence type="predicted"/>
<gene>
    <name evidence="1" type="ORF">RHAB21_01227</name>
</gene>
<keyword evidence="2" id="KW-1185">Reference proteome</keyword>